<evidence type="ECO:0000256" key="1">
    <source>
        <dbReference type="SAM" id="Phobius"/>
    </source>
</evidence>
<accession>X1DNG1</accession>
<dbReference type="EMBL" id="BARU01004653">
    <property type="protein sequence ID" value="GAH22476.1"/>
    <property type="molecule type" value="Genomic_DNA"/>
</dbReference>
<dbReference type="InterPro" id="IPR003425">
    <property type="entry name" value="CCB3/YggT"/>
</dbReference>
<evidence type="ECO:0008006" key="3">
    <source>
        <dbReference type="Google" id="ProtNLM"/>
    </source>
</evidence>
<dbReference type="AlphaFoldDB" id="X1DNG1"/>
<sequence>MGFFIELVIFFFRVYIGIICIRVIISWFRINPGGFWIRTYKFLVDITEPFLIIFRKIVPLAKIGRFYIDLSYIVAIIIIELLILLLRYIGYRYM</sequence>
<dbReference type="Pfam" id="PF02325">
    <property type="entry name" value="CCB3_YggT"/>
    <property type="match status" value="1"/>
</dbReference>
<dbReference type="GO" id="GO:0016020">
    <property type="term" value="C:membrane"/>
    <property type="evidence" value="ECO:0007669"/>
    <property type="project" value="InterPro"/>
</dbReference>
<feature type="transmembrane region" description="Helical" evidence="1">
    <location>
        <begin position="7"/>
        <end position="29"/>
    </location>
</feature>
<proteinExistence type="predicted"/>
<protein>
    <recommendedName>
        <fullName evidence="3">YggT family protein</fullName>
    </recommendedName>
</protein>
<keyword evidence="1" id="KW-0472">Membrane</keyword>
<feature type="transmembrane region" description="Helical" evidence="1">
    <location>
        <begin position="66"/>
        <end position="89"/>
    </location>
</feature>
<keyword evidence="1" id="KW-1133">Transmembrane helix</keyword>
<evidence type="ECO:0000313" key="2">
    <source>
        <dbReference type="EMBL" id="GAH22476.1"/>
    </source>
</evidence>
<reference evidence="2" key="1">
    <citation type="journal article" date="2014" name="Front. Microbiol.">
        <title>High frequency of phylogenetically diverse reductive dehalogenase-homologous genes in deep subseafloor sedimentary metagenomes.</title>
        <authorList>
            <person name="Kawai M."/>
            <person name="Futagami T."/>
            <person name="Toyoda A."/>
            <person name="Takaki Y."/>
            <person name="Nishi S."/>
            <person name="Hori S."/>
            <person name="Arai W."/>
            <person name="Tsubouchi T."/>
            <person name="Morono Y."/>
            <person name="Uchiyama I."/>
            <person name="Ito T."/>
            <person name="Fujiyama A."/>
            <person name="Inagaki F."/>
            <person name="Takami H."/>
        </authorList>
    </citation>
    <scope>NUCLEOTIDE SEQUENCE</scope>
    <source>
        <strain evidence="2">Expedition CK06-06</strain>
    </source>
</reference>
<gene>
    <name evidence="2" type="ORF">S03H2_09238</name>
</gene>
<name>X1DNG1_9ZZZZ</name>
<comment type="caution">
    <text evidence="2">The sequence shown here is derived from an EMBL/GenBank/DDBJ whole genome shotgun (WGS) entry which is preliminary data.</text>
</comment>
<keyword evidence="1" id="KW-0812">Transmembrane</keyword>
<organism evidence="2">
    <name type="scientific">marine sediment metagenome</name>
    <dbReference type="NCBI Taxonomy" id="412755"/>
    <lineage>
        <taxon>unclassified sequences</taxon>
        <taxon>metagenomes</taxon>
        <taxon>ecological metagenomes</taxon>
    </lineage>
</organism>